<evidence type="ECO:0000313" key="2">
    <source>
        <dbReference type="Proteomes" id="UP000789920"/>
    </source>
</evidence>
<dbReference type="Proteomes" id="UP000789920">
    <property type="component" value="Unassembled WGS sequence"/>
</dbReference>
<keyword evidence="2" id="KW-1185">Reference proteome</keyword>
<sequence>NPSQEDNDDDVTEVKTEKGDAFLMALNAINNCKADLIEHFMIASNLAQSQKNISSSNMEGEVWENMHEEGDTNQENICHSISPAFSVSSKPISDDESRRRKPKRMKRESKDARVEISNIRLELHKNWPDIKFERSRDQFEYNALCAIGNDLDLALSTSTADEAGLETDHTGNKNSIHQKEKEIDCIVPKEKEMIHSRITTMEAWGTTQIIAPQDRIDDHLKKTRVIWDDFIDFCNAYKLVALPASQNSVLAYLIWSDMRGRALKSTLVLTAIANQHSAHNLPDPTKNYKLDCQTSSRRYSSHSLRIGGATTAMKAGLSLPQIMAI</sequence>
<accession>A0ACA9LAV2</accession>
<feature type="non-terminal residue" evidence="1">
    <location>
        <position position="325"/>
    </location>
</feature>
<name>A0ACA9LAV2_9GLOM</name>
<dbReference type="EMBL" id="CAJVQC010003013">
    <property type="protein sequence ID" value="CAG8520500.1"/>
    <property type="molecule type" value="Genomic_DNA"/>
</dbReference>
<feature type="non-terminal residue" evidence="1">
    <location>
        <position position="1"/>
    </location>
</feature>
<gene>
    <name evidence="1" type="ORF">RPERSI_LOCUS2679</name>
</gene>
<comment type="caution">
    <text evidence="1">The sequence shown here is derived from an EMBL/GenBank/DDBJ whole genome shotgun (WGS) entry which is preliminary data.</text>
</comment>
<evidence type="ECO:0000313" key="1">
    <source>
        <dbReference type="EMBL" id="CAG8520500.1"/>
    </source>
</evidence>
<protein>
    <submittedName>
        <fullName evidence="1">16164_t:CDS:1</fullName>
    </submittedName>
</protein>
<reference evidence="1" key="1">
    <citation type="submission" date="2021-06" db="EMBL/GenBank/DDBJ databases">
        <authorList>
            <person name="Kallberg Y."/>
            <person name="Tangrot J."/>
            <person name="Rosling A."/>
        </authorList>
    </citation>
    <scope>NUCLEOTIDE SEQUENCE</scope>
    <source>
        <strain evidence="1">MA461A</strain>
    </source>
</reference>
<organism evidence="1 2">
    <name type="scientific">Racocetra persica</name>
    <dbReference type="NCBI Taxonomy" id="160502"/>
    <lineage>
        <taxon>Eukaryota</taxon>
        <taxon>Fungi</taxon>
        <taxon>Fungi incertae sedis</taxon>
        <taxon>Mucoromycota</taxon>
        <taxon>Glomeromycotina</taxon>
        <taxon>Glomeromycetes</taxon>
        <taxon>Diversisporales</taxon>
        <taxon>Gigasporaceae</taxon>
        <taxon>Racocetra</taxon>
    </lineage>
</organism>
<proteinExistence type="predicted"/>